<protein>
    <submittedName>
        <fullName evidence="1">Uncharacterized protein</fullName>
    </submittedName>
</protein>
<accession>A0A645FKQ7</accession>
<sequence length="58" mass="6112">MAGVFAPAHFIVVIRGNLRAVHGAVVEPHKPVDPIDALLQPGIVKISELDQAPDHIAA</sequence>
<name>A0A645FKQ7_9ZZZZ</name>
<comment type="caution">
    <text evidence="1">The sequence shown here is derived from an EMBL/GenBank/DDBJ whole genome shotgun (WGS) entry which is preliminary data.</text>
</comment>
<dbReference type="AlphaFoldDB" id="A0A645FKQ7"/>
<dbReference type="EMBL" id="VSSQ01061674">
    <property type="protein sequence ID" value="MPN14971.1"/>
    <property type="molecule type" value="Genomic_DNA"/>
</dbReference>
<evidence type="ECO:0000313" key="1">
    <source>
        <dbReference type="EMBL" id="MPN14971.1"/>
    </source>
</evidence>
<proteinExistence type="predicted"/>
<reference evidence="1" key="1">
    <citation type="submission" date="2019-08" db="EMBL/GenBank/DDBJ databases">
        <authorList>
            <person name="Kucharzyk K."/>
            <person name="Murdoch R.W."/>
            <person name="Higgins S."/>
            <person name="Loffler F."/>
        </authorList>
    </citation>
    <scope>NUCLEOTIDE SEQUENCE</scope>
</reference>
<gene>
    <name evidence="1" type="ORF">SDC9_162300</name>
</gene>
<organism evidence="1">
    <name type="scientific">bioreactor metagenome</name>
    <dbReference type="NCBI Taxonomy" id="1076179"/>
    <lineage>
        <taxon>unclassified sequences</taxon>
        <taxon>metagenomes</taxon>
        <taxon>ecological metagenomes</taxon>
    </lineage>
</organism>